<feature type="compositionally biased region" description="Basic and acidic residues" evidence="1">
    <location>
        <begin position="289"/>
        <end position="301"/>
    </location>
</feature>
<dbReference type="Proteomes" id="UP000001072">
    <property type="component" value="Unassembled WGS sequence"/>
</dbReference>
<dbReference type="VEuPathDB" id="FungiDB:MELLADRAFT_67324"/>
<evidence type="ECO:0000256" key="1">
    <source>
        <dbReference type="SAM" id="MobiDB-lite"/>
    </source>
</evidence>
<sequence length="887" mass="99695">MPETRGESRRRASTAEANEHPTRNGASVEPSHSPVAIRLFRRFKWPEKKTINHLRMKWKKLTYETVHDQEDPESSQTFHINPQDLQTKCKYQTTLQNVDEETDMIDGNPPTQEEEEALRILKQWTSNDPFGDEVEENHGHILRGSGAGPSIECDFQPQITNQDSQITSTHLPTGAGVTRKTNSRQAGPTRTERAGFLHPASEASSEEERDSLGPILDRRLRPRVTRRASNSDQNSTSGTAGPSQKQKASSILPPHKHTRSSGSDDDDDDIPIMKLRISPRKKKSALTHKSSEDDSDSDRPVLPKKSNRRGSHRRGSDIVRRGSRGGSLVQGRGGPSKSLRVKITPKSGNPLQLRVPATKPQKTSVNSSHPNLRRRQNENLDSDDGNGVDDLQDDDWAPGRDENDDDDEEMEEVSNPRTSSKSKGKARAVNQDSISDMEQELEEGEAEILGAWNERDLLGDDSSRTQRATTTAPGPSGSSDDVALSAIRNELRSMKKHVFSLNNISSSNTQDIRRLTSEFSSMNDLLKHYVGRQSGTSRSTPRNLSSSRQNSDGEESTGGTPSPRSSPQRMYIRKLIRFLLGLKPENKIPLNGATPAERRLWRTETTIYGLLEAGPADEEDADEGVYGSGLVVTDESPNSVKIIQNTLSQAGVKRFRPEWEQPMNSDDNAHLCKVATAIFLKLVRSGEYSGVSKSVAEANTIYPMIVNHMNDTWRRKYRKHRTWSQNRQQETYRAKMQYNRISNVREGRSNYVMARENLWTLTAVVQVCCSDDETDPEADEDAERKLCKIRRLPWRNPQLDKIFDDIDAARERKNPVKGSPGNQPRIRQRDSNNPISKKQAPKRLCIDCYCPTWLDAVPGRREALEVVEQRILGTVKKNLAAHISLER</sequence>
<feature type="region of interest" description="Disordered" evidence="1">
    <location>
        <begin position="530"/>
        <end position="568"/>
    </location>
</feature>
<feature type="compositionally biased region" description="Polar residues" evidence="1">
    <location>
        <begin position="179"/>
        <end position="188"/>
    </location>
</feature>
<feature type="region of interest" description="Disordered" evidence="1">
    <location>
        <begin position="458"/>
        <end position="481"/>
    </location>
</feature>
<feature type="region of interest" description="Disordered" evidence="1">
    <location>
        <begin position="166"/>
        <end position="431"/>
    </location>
</feature>
<accession>F4S2N8</accession>
<feature type="region of interest" description="Disordered" evidence="1">
    <location>
        <begin position="810"/>
        <end position="838"/>
    </location>
</feature>
<feature type="compositionally biased region" description="Polar residues" evidence="1">
    <location>
        <begin position="360"/>
        <end position="370"/>
    </location>
</feature>
<reference evidence="3" key="1">
    <citation type="journal article" date="2011" name="Proc. Natl. Acad. Sci. U.S.A.">
        <title>Obligate biotrophy features unraveled by the genomic analysis of rust fungi.</title>
        <authorList>
            <person name="Duplessis S."/>
            <person name="Cuomo C.A."/>
            <person name="Lin Y.-C."/>
            <person name="Aerts A."/>
            <person name="Tisserant E."/>
            <person name="Veneault-Fourrey C."/>
            <person name="Joly D.L."/>
            <person name="Hacquard S."/>
            <person name="Amselem J."/>
            <person name="Cantarel B.L."/>
            <person name="Chiu R."/>
            <person name="Coutinho P.M."/>
            <person name="Feau N."/>
            <person name="Field M."/>
            <person name="Frey P."/>
            <person name="Gelhaye E."/>
            <person name="Goldberg J."/>
            <person name="Grabherr M.G."/>
            <person name="Kodira C.D."/>
            <person name="Kohler A."/>
            <person name="Kuees U."/>
            <person name="Lindquist E.A."/>
            <person name="Lucas S.M."/>
            <person name="Mago R."/>
            <person name="Mauceli E."/>
            <person name="Morin E."/>
            <person name="Murat C."/>
            <person name="Pangilinan J.L."/>
            <person name="Park R."/>
            <person name="Pearson M."/>
            <person name="Quesneville H."/>
            <person name="Rouhier N."/>
            <person name="Sakthikumar S."/>
            <person name="Salamov A.A."/>
            <person name="Schmutz J."/>
            <person name="Selles B."/>
            <person name="Shapiro H."/>
            <person name="Tanguay P."/>
            <person name="Tuskan G.A."/>
            <person name="Henrissat B."/>
            <person name="Van de Peer Y."/>
            <person name="Rouze P."/>
            <person name="Ellis J.G."/>
            <person name="Dodds P.N."/>
            <person name="Schein J.E."/>
            <person name="Zhong S."/>
            <person name="Hamelin R.C."/>
            <person name="Grigoriev I.V."/>
            <person name="Szabo L.J."/>
            <person name="Martin F."/>
        </authorList>
    </citation>
    <scope>NUCLEOTIDE SEQUENCE [LARGE SCALE GENOMIC DNA]</scope>
    <source>
        <strain evidence="3">98AG31 / pathotype 3-4-7</strain>
    </source>
</reference>
<feature type="compositionally biased region" description="Polar residues" evidence="1">
    <location>
        <begin position="228"/>
        <end position="249"/>
    </location>
</feature>
<feature type="compositionally biased region" description="Basic residues" evidence="1">
    <location>
        <begin position="277"/>
        <end position="286"/>
    </location>
</feature>
<feature type="compositionally biased region" description="Polar residues" evidence="1">
    <location>
        <begin position="465"/>
        <end position="479"/>
    </location>
</feature>
<evidence type="ECO:0000313" key="2">
    <source>
        <dbReference type="EMBL" id="EGG01094.1"/>
    </source>
</evidence>
<name>F4S2N8_MELLP</name>
<feature type="region of interest" description="Disordered" evidence="1">
    <location>
        <begin position="1"/>
        <end position="33"/>
    </location>
</feature>
<feature type="compositionally biased region" description="Low complexity" evidence="1">
    <location>
        <begin position="557"/>
        <end position="567"/>
    </location>
</feature>
<feature type="compositionally biased region" description="Acidic residues" evidence="1">
    <location>
        <begin position="380"/>
        <end position="412"/>
    </location>
</feature>
<dbReference type="KEGG" id="mlr:MELLADRAFT_67324"/>
<dbReference type="OrthoDB" id="2506573at2759"/>
<dbReference type="HOGENOM" id="CLU_008202_0_0_1"/>
<dbReference type="InParanoid" id="F4S2N8"/>
<dbReference type="AlphaFoldDB" id="F4S2N8"/>
<gene>
    <name evidence="2" type="ORF">MELLADRAFT_67324</name>
</gene>
<dbReference type="GeneID" id="18930814"/>
<feature type="compositionally biased region" description="Polar residues" evidence="1">
    <location>
        <begin position="533"/>
        <end position="550"/>
    </location>
</feature>
<protein>
    <submittedName>
        <fullName evidence="2">Uncharacterized protein</fullName>
    </submittedName>
</protein>
<evidence type="ECO:0000313" key="3">
    <source>
        <dbReference type="Proteomes" id="UP000001072"/>
    </source>
</evidence>
<keyword evidence="3" id="KW-1185">Reference proteome</keyword>
<proteinExistence type="predicted"/>
<dbReference type="EMBL" id="GL883141">
    <property type="protein sequence ID" value="EGG01094.1"/>
    <property type="molecule type" value="Genomic_DNA"/>
</dbReference>
<organism evidence="3">
    <name type="scientific">Melampsora larici-populina (strain 98AG31 / pathotype 3-4-7)</name>
    <name type="common">Poplar leaf rust fungus</name>
    <dbReference type="NCBI Taxonomy" id="747676"/>
    <lineage>
        <taxon>Eukaryota</taxon>
        <taxon>Fungi</taxon>
        <taxon>Dikarya</taxon>
        <taxon>Basidiomycota</taxon>
        <taxon>Pucciniomycotina</taxon>
        <taxon>Pucciniomycetes</taxon>
        <taxon>Pucciniales</taxon>
        <taxon>Melampsoraceae</taxon>
        <taxon>Melampsora</taxon>
    </lineage>
</organism>
<dbReference type="RefSeq" id="XP_007415694.1">
    <property type="nucleotide sequence ID" value="XM_007415632.1"/>
</dbReference>
<feature type="compositionally biased region" description="Basic and acidic residues" evidence="1">
    <location>
        <begin position="1"/>
        <end position="10"/>
    </location>
</feature>